<dbReference type="InterPro" id="IPR002491">
    <property type="entry name" value="ABC_transptr_periplasmic_BD"/>
</dbReference>
<dbReference type="Gene3D" id="3.40.50.1980">
    <property type="entry name" value="Nitrogenase molybdenum iron protein domain"/>
    <property type="match status" value="2"/>
</dbReference>
<name>F9S0C3_9VIBR</name>
<dbReference type="PANTHER" id="PTHR30532:SF28">
    <property type="entry name" value="PETROBACTIN-BINDING PROTEIN YCLQ"/>
    <property type="match status" value="1"/>
</dbReference>
<dbReference type="GO" id="GO:1901678">
    <property type="term" value="P:iron coordination entity transport"/>
    <property type="evidence" value="ECO:0007669"/>
    <property type="project" value="UniProtKB-ARBA"/>
</dbReference>
<dbReference type="InterPro" id="IPR051313">
    <property type="entry name" value="Bact_iron-sidero_bind"/>
</dbReference>
<evidence type="ECO:0000256" key="6">
    <source>
        <dbReference type="SAM" id="SignalP"/>
    </source>
</evidence>
<evidence type="ECO:0000256" key="2">
    <source>
        <dbReference type="ARBA" id="ARBA00008814"/>
    </source>
</evidence>
<sequence>MFKTASQWLLTALWAVSSSAISQSIVVEHPLGTTTLPTQPSRVVVLGMDALDVMDYLEIEPIGVVKRPMPDYLTKYQAERYVSVGTLHEPDFETIYTLKPDLIIVSNRSTPAYDELSKIAPTVAFTVDARQFWLSTQIAWRMMGKLFQQQAAIERIIKATEERITAIQQRALAENAQALMVMANGDNITTFGAGSRYDAIFNEFGFKEIVDNDETAAHGDLISYEFIAEADPDYLLVMDRDKAIGRESGTAKKGFSNELIKQTKAAKNGRITELNPQAWYISASGITATEIMIKDITMALE</sequence>
<dbReference type="Pfam" id="PF01497">
    <property type="entry name" value="Peripla_BP_2"/>
    <property type="match status" value="1"/>
</dbReference>
<evidence type="ECO:0000256" key="1">
    <source>
        <dbReference type="ARBA" id="ARBA00004196"/>
    </source>
</evidence>
<evidence type="ECO:0000313" key="9">
    <source>
        <dbReference type="Proteomes" id="UP000004605"/>
    </source>
</evidence>
<dbReference type="EMBL" id="AFWF01000086">
    <property type="protein sequence ID" value="EGU43393.1"/>
    <property type="molecule type" value="Genomic_DNA"/>
</dbReference>
<feature type="chain" id="PRO_5003387198" evidence="6">
    <location>
        <begin position="23"/>
        <end position="301"/>
    </location>
</feature>
<evidence type="ECO:0000256" key="3">
    <source>
        <dbReference type="ARBA" id="ARBA00022448"/>
    </source>
</evidence>
<keyword evidence="4" id="KW-0406">Ion transport</keyword>
<dbReference type="GO" id="GO:0030288">
    <property type="term" value="C:outer membrane-bounded periplasmic space"/>
    <property type="evidence" value="ECO:0007669"/>
    <property type="project" value="TreeGrafter"/>
</dbReference>
<dbReference type="RefSeq" id="WP_006711546.1">
    <property type="nucleotide sequence ID" value="NZ_AFWF01000086.1"/>
</dbReference>
<keyword evidence="3" id="KW-0813">Transport</keyword>
<feature type="domain" description="Fe/B12 periplasmic-binding" evidence="7">
    <location>
        <begin position="42"/>
        <end position="301"/>
    </location>
</feature>
<keyword evidence="4" id="KW-0410">Iron transport</keyword>
<evidence type="ECO:0000256" key="4">
    <source>
        <dbReference type="ARBA" id="ARBA00022496"/>
    </source>
</evidence>
<dbReference type="PROSITE" id="PS50983">
    <property type="entry name" value="FE_B12_PBP"/>
    <property type="match status" value="1"/>
</dbReference>
<keyword evidence="5 6" id="KW-0732">Signal</keyword>
<comment type="subcellular location">
    <subcellularLocation>
        <location evidence="1">Cell envelope</location>
    </subcellularLocation>
</comment>
<comment type="similarity">
    <text evidence="2">Belongs to the bacterial solute-binding protein 8 family.</text>
</comment>
<dbReference type="CDD" id="cd01140">
    <property type="entry name" value="FatB"/>
    <property type="match status" value="1"/>
</dbReference>
<dbReference type="PANTHER" id="PTHR30532">
    <property type="entry name" value="IRON III DICITRATE-BINDING PERIPLASMIC PROTEIN"/>
    <property type="match status" value="1"/>
</dbReference>
<feature type="signal peptide" evidence="6">
    <location>
        <begin position="1"/>
        <end position="22"/>
    </location>
</feature>
<dbReference type="Proteomes" id="UP000004605">
    <property type="component" value="Unassembled WGS sequence"/>
</dbReference>
<dbReference type="InterPro" id="IPR033870">
    <property type="entry name" value="FatB"/>
</dbReference>
<evidence type="ECO:0000259" key="7">
    <source>
        <dbReference type="PROSITE" id="PS50983"/>
    </source>
</evidence>
<evidence type="ECO:0000256" key="5">
    <source>
        <dbReference type="ARBA" id="ARBA00022729"/>
    </source>
</evidence>
<protein>
    <submittedName>
        <fullName evidence="8">Ferric anguibactin-binding protein</fullName>
    </submittedName>
</protein>
<accession>F9S0C3</accession>
<comment type="caution">
    <text evidence="8">The sequence shown here is derived from an EMBL/GenBank/DDBJ whole genome shotgun (WGS) entry which is preliminary data.</text>
</comment>
<reference evidence="8 9" key="1">
    <citation type="journal article" date="2012" name="Int. J. Syst. Evol. Microbiol.">
        <title>Vibrio caribbeanicus sp. nov., isolated from the marine sponge Scleritoderma cyanea.</title>
        <authorList>
            <person name="Hoffmann M."/>
            <person name="Monday S.R."/>
            <person name="Allard M.W."/>
            <person name="Strain E.A."/>
            <person name="Whittaker P."/>
            <person name="Naum M."/>
            <person name="McCarthy P.J."/>
            <person name="Lopez J.V."/>
            <person name="Fischer M."/>
            <person name="Brown E.W."/>
        </authorList>
    </citation>
    <scope>NUCLEOTIDE SEQUENCE [LARGE SCALE GENOMIC DNA]</scope>
    <source>
        <strain evidence="8 9">ATCC 700023</strain>
    </source>
</reference>
<dbReference type="OrthoDB" id="63946at2"/>
<dbReference type="SUPFAM" id="SSF53807">
    <property type="entry name" value="Helical backbone' metal receptor"/>
    <property type="match status" value="1"/>
</dbReference>
<organism evidence="8 9">
    <name type="scientific">Vibrio ichthyoenteri ATCC 700023</name>
    <dbReference type="NCBI Taxonomy" id="870968"/>
    <lineage>
        <taxon>Bacteria</taxon>
        <taxon>Pseudomonadati</taxon>
        <taxon>Pseudomonadota</taxon>
        <taxon>Gammaproteobacteria</taxon>
        <taxon>Vibrionales</taxon>
        <taxon>Vibrionaceae</taxon>
        <taxon>Vibrio</taxon>
    </lineage>
</organism>
<keyword evidence="9" id="KW-1185">Reference proteome</keyword>
<proteinExistence type="inferred from homology"/>
<gene>
    <name evidence="8" type="ORF">VII00023_16215</name>
</gene>
<evidence type="ECO:0000313" key="8">
    <source>
        <dbReference type="EMBL" id="EGU43393.1"/>
    </source>
</evidence>
<dbReference type="AlphaFoldDB" id="F9S0C3"/>
<keyword evidence="4" id="KW-0408">Iron</keyword>